<evidence type="ECO:0008006" key="3">
    <source>
        <dbReference type="Google" id="ProtNLM"/>
    </source>
</evidence>
<name>A0ABV4CX50_9BACT</name>
<gene>
    <name evidence="1" type="ORF">AAK873_03370</name>
</gene>
<evidence type="ECO:0000313" key="1">
    <source>
        <dbReference type="EMBL" id="MEY8244659.1"/>
    </source>
</evidence>
<sequence length="154" mass="18427">MSDYMNLLLIETLIEDGKMNIVETVLSTPEANICFKGSLNYGYVRIHRFEKEGLDLEISDSDICRWQKILTQKYNCADTVYIFADHYNYAKYKKNVQDPDFGLSNIIFSFKSIKYDWEKYQNKKDGIINFIKSWMIDIRNRRPENIESEYNQWD</sequence>
<proteinExistence type="predicted"/>
<comment type="caution">
    <text evidence="1">The sequence shown here is derived from an EMBL/GenBank/DDBJ whole genome shotgun (WGS) entry which is preliminary data.</text>
</comment>
<dbReference type="EMBL" id="JBCLPP010000006">
    <property type="protein sequence ID" value="MEY8244659.1"/>
    <property type="molecule type" value="Genomic_DNA"/>
</dbReference>
<reference evidence="1 2" key="1">
    <citation type="submission" date="2024-03" db="EMBL/GenBank/DDBJ databases">
        <title>Mouse gut bacterial collection (mGBC) of GemPharmatech.</title>
        <authorList>
            <person name="He Y."/>
            <person name="Dong L."/>
            <person name="Wu D."/>
            <person name="Gao X."/>
            <person name="Lin Z."/>
        </authorList>
    </citation>
    <scope>NUCLEOTIDE SEQUENCE [LARGE SCALE GENOMIC DNA]</scope>
    <source>
        <strain evidence="1 2">54-13</strain>
    </source>
</reference>
<organism evidence="1 2">
    <name type="scientific">Heminiphilus faecis</name>
    <dbReference type="NCBI Taxonomy" id="2601703"/>
    <lineage>
        <taxon>Bacteria</taxon>
        <taxon>Pseudomonadati</taxon>
        <taxon>Bacteroidota</taxon>
        <taxon>Bacteroidia</taxon>
        <taxon>Bacteroidales</taxon>
        <taxon>Muribaculaceae</taxon>
        <taxon>Heminiphilus</taxon>
    </lineage>
</organism>
<protein>
    <recommendedName>
        <fullName evidence="3">LAGLIDADG homing endonuclease</fullName>
    </recommendedName>
</protein>
<keyword evidence="2" id="KW-1185">Reference proteome</keyword>
<dbReference type="RefSeq" id="WP_121699626.1">
    <property type="nucleotide sequence ID" value="NZ_JBCLPP010000006.1"/>
</dbReference>
<dbReference type="Proteomes" id="UP001565200">
    <property type="component" value="Unassembled WGS sequence"/>
</dbReference>
<evidence type="ECO:0000313" key="2">
    <source>
        <dbReference type="Proteomes" id="UP001565200"/>
    </source>
</evidence>
<accession>A0ABV4CX50</accession>